<reference evidence="17 18" key="1">
    <citation type="submission" date="2023-12" db="EMBL/GenBank/DDBJ databases">
        <title>Whole genome sequencing of Paenibacillus phoenicis isolated from the Phoenix Mars Lander spacecraft assembly facility.</title>
        <authorList>
            <person name="Garcia A."/>
            <person name="Venkateswaran K."/>
        </authorList>
    </citation>
    <scope>NUCLEOTIDE SEQUENCE [LARGE SCALE GENOMIC DNA]</scope>
    <source>
        <strain evidence="17 18">3PO2SA</strain>
    </source>
</reference>
<evidence type="ECO:0000256" key="3">
    <source>
        <dbReference type="ARBA" id="ARBA00012438"/>
    </source>
</evidence>
<keyword evidence="4" id="KW-1003">Cell membrane</keyword>
<dbReference type="PANTHER" id="PTHR45528">
    <property type="entry name" value="SENSOR HISTIDINE KINASE CPXA"/>
    <property type="match status" value="1"/>
</dbReference>
<keyword evidence="13 14" id="KW-0472">Membrane</keyword>
<dbReference type="InterPro" id="IPR003594">
    <property type="entry name" value="HATPase_dom"/>
</dbReference>
<proteinExistence type="predicted"/>
<evidence type="ECO:0000256" key="12">
    <source>
        <dbReference type="ARBA" id="ARBA00023012"/>
    </source>
</evidence>
<keyword evidence="6" id="KW-0808">Transferase</keyword>
<feature type="domain" description="HAMP" evidence="16">
    <location>
        <begin position="181"/>
        <end position="233"/>
    </location>
</feature>
<keyword evidence="7 14" id="KW-0812">Transmembrane</keyword>
<dbReference type="InterPro" id="IPR003660">
    <property type="entry name" value="HAMP_dom"/>
</dbReference>
<dbReference type="Proteomes" id="UP001292216">
    <property type="component" value="Unassembled WGS sequence"/>
</dbReference>
<dbReference type="SMART" id="SM00388">
    <property type="entry name" value="HisKA"/>
    <property type="match status" value="1"/>
</dbReference>
<dbReference type="InterPro" id="IPR005467">
    <property type="entry name" value="His_kinase_dom"/>
</dbReference>
<dbReference type="Gene3D" id="3.30.565.10">
    <property type="entry name" value="Histidine kinase-like ATPase, C-terminal domain"/>
    <property type="match status" value="1"/>
</dbReference>
<dbReference type="InterPro" id="IPR050398">
    <property type="entry name" value="HssS/ArlS-like"/>
</dbReference>
<comment type="caution">
    <text evidence="17">The sequence shown here is derived from an EMBL/GenBank/DDBJ whole genome shotgun (WGS) entry which is preliminary data.</text>
</comment>
<dbReference type="InterPro" id="IPR008358">
    <property type="entry name" value="Sig_transdc_His_kin/Pase_MprB"/>
</dbReference>
<evidence type="ECO:0000259" key="16">
    <source>
        <dbReference type="PROSITE" id="PS50885"/>
    </source>
</evidence>
<dbReference type="PRINTS" id="PR01780">
    <property type="entry name" value="LANTIREGPROT"/>
</dbReference>
<dbReference type="PANTHER" id="PTHR45528:SF8">
    <property type="entry name" value="HISTIDINE KINASE"/>
    <property type="match status" value="1"/>
</dbReference>
<evidence type="ECO:0000313" key="18">
    <source>
        <dbReference type="Proteomes" id="UP001292216"/>
    </source>
</evidence>
<keyword evidence="10" id="KW-0067">ATP-binding</keyword>
<evidence type="ECO:0000256" key="13">
    <source>
        <dbReference type="ARBA" id="ARBA00023136"/>
    </source>
</evidence>
<evidence type="ECO:0000256" key="9">
    <source>
        <dbReference type="ARBA" id="ARBA00022777"/>
    </source>
</evidence>
<dbReference type="SUPFAM" id="SSF47384">
    <property type="entry name" value="Homodimeric domain of signal transducing histidine kinase"/>
    <property type="match status" value="1"/>
</dbReference>
<dbReference type="PROSITE" id="PS50885">
    <property type="entry name" value="HAMP"/>
    <property type="match status" value="1"/>
</dbReference>
<comment type="catalytic activity">
    <reaction evidence="1">
        <text>ATP + protein L-histidine = ADP + protein N-phospho-L-histidine.</text>
        <dbReference type="EC" id="2.7.13.3"/>
    </reaction>
</comment>
<dbReference type="Gene3D" id="1.10.287.130">
    <property type="match status" value="1"/>
</dbReference>
<dbReference type="Pfam" id="PF02518">
    <property type="entry name" value="HATPase_c"/>
    <property type="match status" value="1"/>
</dbReference>
<dbReference type="Pfam" id="PF00672">
    <property type="entry name" value="HAMP"/>
    <property type="match status" value="1"/>
</dbReference>
<dbReference type="InterPro" id="IPR003661">
    <property type="entry name" value="HisK_dim/P_dom"/>
</dbReference>
<dbReference type="SUPFAM" id="SSF55874">
    <property type="entry name" value="ATPase domain of HSP90 chaperone/DNA topoisomerase II/histidine kinase"/>
    <property type="match status" value="1"/>
</dbReference>
<evidence type="ECO:0000256" key="11">
    <source>
        <dbReference type="ARBA" id="ARBA00022989"/>
    </source>
</evidence>
<evidence type="ECO:0000256" key="1">
    <source>
        <dbReference type="ARBA" id="ARBA00000085"/>
    </source>
</evidence>
<dbReference type="PROSITE" id="PS50109">
    <property type="entry name" value="HIS_KIN"/>
    <property type="match status" value="1"/>
</dbReference>
<comment type="subcellular location">
    <subcellularLocation>
        <location evidence="2">Cell membrane</location>
        <topology evidence="2">Multi-pass membrane protein</topology>
    </subcellularLocation>
</comment>
<keyword evidence="12" id="KW-0902">Two-component regulatory system</keyword>
<keyword evidence="18" id="KW-1185">Reference proteome</keyword>
<feature type="transmembrane region" description="Helical" evidence="14">
    <location>
        <begin position="158"/>
        <end position="179"/>
    </location>
</feature>
<dbReference type="EC" id="2.7.13.3" evidence="3"/>
<dbReference type="SMART" id="SM00387">
    <property type="entry name" value="HATPase_c"/>
    <property type="match status" value="1"/>
</dbReference>
<organism evidence="17 18">
    <name type="scientific">Paenibacillus phoenicis</name>
    <dbReference type="NCBI Taxonomy" id="554117"/>
    <lineage>
        <taxon>Bacteria</taxon>
        <taxon>Bacillati</taxon>
        <taxon>Bacillota</taxon>
        <taxon>Bacilli</taxon>
        <taxon>Bacillales</taxon>
        <taxon>Paenibacillaceae</taxon>
        <taxon>Paenibacillus</taxon>
    </lineage>
</organism>
<gene>
    <name evidence="17" type="ORF">U9M73_16970</name>
</gene>
<evidence type="ECO:0000256" key="10">
    <source>
        <dbReference type="ARBA" id="ARBA00022840"/>
    </source>
</evidence>
<feature type="transmembrane region" description="Helical" evidence="14">
    <location>
        <begin position="20"/>
        <end position="46"/>
    </location>
</feature>
<evidence type="ECO:0000313" key="17">
    <source>
        <dbReference type="EMBL" id="MEA3571644.1"/>
    </source>
</evidence>
<dbReference type="GO" id="GO:0016301">
    <property type="term" value="F:kinase activity"/>
    <property type="evidence" value="ECO:0007669"/>
    <property type="project" value="UniProtKB-KW"/>
</dbReference>
<evidence type="ECO:0000256" key="4">
    <source>
        <dbReference type="ARBA" id="ARBA00022475"/>
    </source>
</evidence>
<feature type="domain" description="Histidine kinase" evidence="15">
    <location>
        <begin position="248"/>
        <end position="464"/>
    </location>
</feature>
<evidence type="ECO:0000256" key="14">
    <source>
        <dbReference type="SAM" id="Phobius"/>
    </source>
</evidence>
<evidence type="ECO:0000256" key="5">
    <source>
        <dbReference type="ARBA" id="ARBA00022553"/>
    </source>
</evidence>
<dbReference type="EMBL" id="JAYERP010000001">
    <property type="protein sequence ID" value="MEA3571644.1"/>
    <property type="molecule type" value="Genomic_DNA"/>
</dbReference>
<evidence type="ECO:0000256" key="8">
    <source>
        <dbReference type="ARBA" id="ARBA00022741"/>
    </source>
</evidence>
<dbReference type="CDD" id="cd06225">
    <property type="entry name" value="HAMP"/>
    <property type="match status" value="1"/>
</dbReference>
<evidence type="ECO:0000256" key="6">
    <source>
        <dbReference type="ARBA" id="ARBA00022679"/>
    </source>
</evidence>
<dbReference type="InterPro" id="IPR036890">
    <property type="entry name" value="HATPase_C_sf"/>
</dbReference>
<protein>
    <recommendedName>
        <fullName evidence="3">histidine kinase</fullName>
        <ecNumber evidence="3">2.7.13.3</ecNumber>
    </recommendedName>
</protein>
<dbReference type="Pfam" id="PF00512">
    <property type="entry name" value="HisKA"/>
    <property type="match status" value="1"/>
</dbReference>
<dbReference type="Gene3D" id="6.10.340.10">
    <property type="match status" value="1"/>
</dbReference>
<keyword evidence="11 14" id="KW-1133">Transmembrane helix</keyword>
<keyword evidence="9 17" id="KW-0418">Kinase</keyword>
<sequence length="465" mass="52010">MEIARVTSGPKETKLRTLFLKYLAAFCLGTIGLALLLSLIFVGLLFTGAVLPADYAEKQVQEAKSRLMAGQELQLDAPSVLYQYAKYTVDGKLLEHSLSAKQGEAAWKRLEGDQARGYSFLYHYMKVTHGQEVYIFRYSLAAQFNQATLRRLLPSAELAFFVLFCVLFLLQAVLLASSFGRKLARKMSGLQEATQRIQEQELDFSIQYSGIAEIDQVLRSMDQMRDALKSSLEQQWNLERRRRAQISALAHDVKTPLTIVRGNVELLSETEQSEEQREYTEYIAQSARQMEAYIKTLIEITNTETAASYQPVNLDLKEFIHTLEAQIQALAAVKELSVAVHFVDALPDELYADPGLLERALMNVIANAMDHTPAKSTISLSVEAAGDRIQFRVTDEGPGFSPEALKYATEQFYMGDPSRRSDGHYGMGLYITQFVAQLHGGELHIANSDVTGGGEVTIEVPVREK</sequence>
<evidence type="ECO:0000259" key="15">
    <source>
        <dbReference type="PROSITE" id="PS50109"/>
    </source>
</evidence>
<dbReference type="CDD" id="cd00082">
    <property type="entry name" value="HisKA"/>
    <property type="match status" value="1"/>
</dbReference>
<dbReference type="InterPro" id="IPR036097">
    <property type="entry name" value="HisK_dim/P_sf"/>
</dbReference>
<evidence type="ECO:0000256" key="7">
    <source>
        <dbReference type="ARBA" id="ARBA00022692"/>
    </source>
</evidence>
<evidence type="ECO:0000256" key="2">
    <source>
        <dbReference type="ARBA" id="ARBA00004651"/>
    </source>
</evidence>
<keyword evidence="8" id="KW-0547">Nucleotide-binding</keyword>
<keyword evidence="5" id="KW-0597">Phosphoprotein</keyword>
<dbReference type="RefSeq" id="WP_323078193.1">
    <property type="nucleotide sequence ID" value="NZ_CBCSKM010000001.1"/>
</dbReference>
<accession>A0ABU5PNY2</accession>
<name>A0ABU5PNY2_9BACL</name>
<dbReference type="SMART" id="SM00304">
    <property type="entry name" value="HAMP"/>
    <property type="match status" value="1"/>
</dbReference>